<proteinExistence type="predicted"/>
<feature type="domain" description="VWFA" evidence="2">
    <location>
        <begin position="1156"/>
        <end position="1308"/>
    </location>
</feature>
<feature type="region of interest" description="Disordered" evidence="1">
    <location>
        <begin position="222"/>
        <end position="316"/>
    </location>
</feature>
<dbReference type="RefSeq" id="WP_229933044.1">
    <property type="nucleotide sequence ID" value="NZ_CAJHOF010000011.1"/>
</dbReference>
<protein>
    <recommendedName>
        <fullName evidence="2">VWFA domain-containing protein</fullName>
    </recommendedName>
</protein>
<dbReference type="InterPro" id="IPR047777">
    <property type="entry name" value="LapA-like_RM"/>
</dbReference>
<dbReference type="Gene3D" id="2.60.40.10">
    <property type="entry name" value="Immunoglobulins"/>
    <property type="match status" value="5"/>
</dbReference>
<feature type="region of interest" description="Disordered" evidence="1">
    <location>
        <begin position="566"/>
        <end position="614"/>
    </location>
</feature>
<feature type="compositionally biased region" description="Basic and acidic residues" evidence="1">
    <location>
        <begin position="566"/>
        <end position="584"/>
    </location>
</feature>
<sequence length="1769" mass="187462">MATQVGIVKQTSGVVVAVDANGNERVLQAGDAIYLGEVVKTQGLGSNAVLSMDNGNDLSILENDTISVDQSTSDNTSFGTDAVADLSDLQRAILAGEDLSQLEETAAGGDTGAGGDGVGMLNDSVFAQGGHYSNVYADGRGLGSVGAGLTDVFRSLESDGSLGGISVDIVDNRIPSAPDFYFPEDKNKDGTISINENKTENGGDNTQDKTTVRVLIPNDVRPGDTIVITTPEGDPVTQVVPEDPKNPGNPPKEVDVPNVPIKPNGETPVTVRIDTPNNPGTPNTKPIKTDFEGPKEDPTPDTKPDPNNPDDDNDVNLTVKLESADGKDNIISKSEINDGKDAETITGTLHVGADIVVKPGVDTVTIYVDGAEVGKATVQSDNNGGYTYTLENIPTDKFSNGNDNGKTGEIKAEYNAVDKSGNEATIPAKNTYSVVLDGPIPDNTPNTDPIGKEVLLTIDYKTTSGDRIINVSEAQEETQTITGTLKAGGEIVINPGDTVAIYVDGKKVGDANITPDNNGGYTYELKVPTKEFTDGKTDIVDPKEIKAVYNAKDKVGNTTDIDAKTDYTADVTKPGDDDGEDPHSPDNPVNTPDEPQTPEKPEDPVKDKDNSGNEISINAIAGDDLIDVKEKESGKDITITGEVDSQDVRNGGTLDKVIVTVNDKPYEAKVTDNGNGKFTYSVDVPVQELIAGKDKGVNALADITDKAGNKGDVDVTRAYGVDIEGPREDPTPNTKPDPNDPEQANDVKLTVKYDTINGDDVLTAEEAKADKQTVTGTLDVGSDIVVNAGDKVMISVNGNAPVEATLQGSKESGFAYTVEVPTENFIKDSTGKTLDETSKPEVVATYQAKDTAGNDNNITAKDGYSIDTHATIDITHIAGENQIGADTGDTDKYATINTVEKSGFTISGTTDGVEAGQEITIILKDADGTTVTAKANVTDGGKWSVSNVDASSLKAGDVTVTATVTDKVGNVATDTDIATVDQGIEFDTQDPAVVVYEKGLSDGTGRLKDASSLTSDSTELSAKGNLADIAYSFKDLPTDTLQTSSNKPITWSFDNNDKTKIIGTYSDNGVTKTAVEISIDATSSDKPVVKTTLLQPIKHDIQGQDSKDIDVKVVAKNAVGSTADVNVKVSVIDDTPYVTSDSTQAVVVGFEHPKTNVTLVLDYSYSMLYGMNDTKIKDSETDTRLAAAKEGVLKLLDGYSIKGADNVKVNLVMFAGTAQSITSKDGKTWLSVEEAKELINKTYTHAELTSAYQNGDKGYPNSSGINIKTGTNYDAALKVTMDSYKEDGKLSGIDVDNKLYFVSDGMPSVSDGYEGLYNYKAITTAEKVVWHNSSAYYPNGEDESGRFKFAYAGGTYSSGIRYIYFDKDGKWTDEYGRDITSDVKSDLGISASEEKTWRDWLEANQIDAEAFKLSEDASVPLLNPIAYNGSTKSDANAKDFSELALATRPTKGNFIDTLKPSDSTASGKTAIEYGADGDGSLHISVTLNTNQGTMTYVYSPTNNQYTVYEVDNGNRATSHNGSVFTAKMKTGSELTLDMSKGSYEYKPDASIAKSNGSETIDIKYSITDADGDKVEATTTLKAGSAVDYQKIVYGTASDDDKLEGTTGNDVIAGGKGNDTIDGKGGADALLGGEGNDTIYYGKDAKILDGGEGYDTLVIKPSAGRSESIDLSKVANLDEKISNFEKIDLGKNGSSDAIELTIRAEDVLDITDNKNTILKIDGDSSDTIKGSWKETSDVKADGGYKAYEGTTEKGQTIYIQISDDVKTDFN</sequence>
<dbReference type="InterPro" id="IPR013783">
    <property type="entry name" value="Ig-like_fold"/>
</dbReference>
<evidence type="ECO:0000256" key="1">
    <source>
        <dbReference type="SAM" id="MobiDB-lite"/>
    </source>
</evidence>
<dbReference type="NCBIfam" id="NF033510">
    <property type="entry name" value="Ca_tandemer"/>
    <property type="match status" value="2"/>
</dbReference>
<dbReference type="Proteomes" id="UP000789803">
    <property type="component" value="Unassembled WGS sequence"/>
</dbReference>
<feature type="compositionally biased region" description="Basic and acidic residues" evidence="1">
    <location>
        <begin position="197"/>
        <end position="208"/>
    </location>
</feature>
<comment type="caution">
    <text evidence="3">The sequence shown here is derived from an EMBL/GenBank/DDBJ whole genome shotgun (WGS) entry which is preliminary data.</text>
</comment>
<dbReference type="PROSITE" id="PS50234">
    <property type="entry name" value="VWFA"/>
    <property type="match status" value="1"/>
</dbReference>
<dbReference type="EMBL" id="CAJHOF010000011">
    <property type="protein sequence ID" value="CAD7288939.1"/>
    <property type="molecule type" value="Genomic_DNA"/>
</dbReference>
<keyword evidence="4" id="KW-1185">Reference proteome</keyword>
<evidence type="ECO:0000313" key="3">
    <source>
        <dbReference type="EMBL" id="CAD7288939.1"/>
    </source>
</evidence>
<name>A0ABN7K8T6_9BACT</name>
<dbReference type="NCBIfam" id="NF033682">
    <property type="entry name" value="retention_LapA"/>
    <property type="match status" value="1"/>
</dbReference>
<dbReference type="PRINTS" id="PR00313">
    <property type="entry name" value="CABNDNGRPT"/>
</dbReference>
<dbReference type="PROSITE" id="PS00330">
    <property type="entry name" value="HEMOLYSIN_CALCIUM"/>
    <property type="match status" value="2"/>
</dbReference>
<evidence type="ECO:0000259" key="2">
    <source>
        <dbReference type="PROSITE" id="PS50234"/>
    </source>
</evidence>
<feature type="compositionally biased region" description="Low complexity" evidence="1">
    <location>
        <begin position="275"/>
        <end position="284"/>
    </location>
</feature>
<evidence type="ECO:0000313" key="4">
    <source>
        <dbReference type="Proteomes" id="UP000789803"/>
    </source>
</evidence>
<dbReference type="SUPFAM" id="SSF51120">
    <property type="entry name" value="beta-Roll"/>
    <property type="match status" value="1"/>
</dbReference>
<feature type="compositionally biased region" description="Basic and acidic residues" evidence="1">
    <location>
        <begin position="597"/>
        <end position="611"/>
    </location>
</feature>
<feature type="compositionally biased region" description="Basic and acidic residues" evidence="1">
    <location>
        <begin position="287"/>
        <end position="304"/>
    </location>
</feature>
<gene>
    <name evidence="3" type="ORF">LMG7974_01250</name>
</gene>
<dbReference type="InterPro" id="IPR036465">
    <property type="entry name" value="vWFA_dom_sf"/>
</dbReference>
<feature type="region of interest" description="Disordered" evidence="1">
    <location>
        <begin position="722"/>
        <end position="745"/>
    </location>
</feature>
<dbReference type="InterPro" id="IPR018511">
    <property type="entry name" value="Hemolysin-typ_Ca-bd_CS"/>
</dbReference>
<dbReference type="InterPro" id="IPR011049">
    <property type="entry name" value="Serralysin-like_metalloprot_C"/>
</dbReference>
<dbReference type="InterPro" id="IPR002035">
    <property type="entry name" value="VWF_A"/>
</dbReference>
<reference evidence="3 4" key="1">
    <citation type="submission" date="2020-11" db="EMBL/GenBank/DDBJ databases">
        <authorList>
            <person name="Peeters C."/>
        </authorList>
    </citation>
    <scope>NUCLEOTIDE SEQUENCE [LARGE SCALE GENOMIC DNA]</scope>
    <source>
        <strain evidence="3 4">LMG 7974</strain>
    </source>
</reference>
<dbReference type="Pfam" id="PF00353">
    <property type="entry name" value="HemolysinCabind"/>
    <property type="match status" value="1"/>
</dbReference>
<dbReference type="SUPFAM" id="SSF53300">
    <property type="entry name" value="vWA-like"/>
    <property type="match status" value="1"/>
</dbReference>
<accession>A0ABN7K8T6</accession>
<dbReference type="InterPro" id="IPR049826">
    <property type="entry name" value="Ig-like_ice"/>
</dbReference>
<feature type="region of interest" description="Disordered" evidence="1">
    <location>
        <begin position="180"/>
        <end position="208"/>
    </location>
</feature>
<organism evidence="3 4">
    <name type="scientific">Campylobacter majalis</name>
    <dbReference type="NCBI Taxonomy" id="2790656"/>
    <lineage>
        <taxon>Bacteria</taxon>
        <taxon>Pseudomonadati</taxon>
        <taxon>Campylobacterota</taxon>
        <taxon>Epsilonproteobacteria</taxon>
        <taxon>Campylobacterales</taxon>
        <taxon>Campylobacteraceae</taxon>
        <taxon>Campylobacter</taxon>
    </lineage>
</organism>
<dbReference type="NCBIfam" id="NF012196">
    <property type="entry name" value="Ig_like_ice"/>
    <property type="match status" value="2"/>
</dbReference>
<dbReference type="InterPro" id="IPR001343">
    <property type="entry name" value="Hemolysn_Ca-bd"/>
</dbReference>